<dbReference type="EMBL" id="BKAG01000012">
    <property type="protein sequence ID" value="GEP42823.1"/>
    <property type="molecule type" value="Genomic_DNA"/>
</dbReference>
<accession>A0A512M7W7</accession>
<feature type="chain" id="PRO_5022062945" evidence="1">
    <location>
        <begin position="22"/>
        <end position="321"/>
    </location>
</feature>
<evidence type="ECO:0000313" key="3">
    <source>
        <dbReference type="EMBL" id="GEP42823.1"/>
    </source>
</evidence>
<proteinExistence type="predicted"/>
<dbReference type="GO" id="GO:0016787">
    <property type="term" value="F:hydrolase activity"/>
    <property type="evidence" value="ECO:0007669"/>
    <property type="project" value="UniProtKB-KW"/>
</dbReference>
<reference evidence="3 4" key="1">
    <citation type="submission" date="2019-07" db="EMBL/GenBank/DDBJ databases">
        <title>Whole genome shotgun sequence of Brevifollis gellanilyticus NBRC 108608.</title>
        <authorList>
            <person name="Hosoyama A."/>
            <person name="Uohara A."/>
            <person name="Ohji S."/>
            <person name="Ichikawa N."/>
        </authorList>
    </citation>
    <scope>NUCLEOTIDE SEQUENCE [LARGE SCALE GENOMIC DNA]</scope>
    <source>
        <strain evidence="3 4">NBRC 108608</strain>
    </source>
</reference>
<dbReference type="OrthoDB" id="184452at2"/>
<dbReference type="AlphaFoldDB" id="A0A512M7W7"/>
<keyword evidence="1" id="KW-0732">Signal</keyword>
<comment type="caution">
    <text evidence="3">The sequence shown here is derived from an EMBL/GenBank/DDBJ whole genome shotgun (WGS) entry which is preliminary data.</text>
</comment>
<evidence type="ECO:0000313" key="4">
    <source>
        <dbReference type="Proteomes" id="UP000321577"/>
    </source>
</evidence>
<keyword evidence="4" id="KW-1185">Reference proteome</keyword>
<name>A0A512M7W7_9BACT</name>
<dbReference type="Pfam" id="PF06439">
    <property type="entry name" value="3keto-disac_hyd"/>
    <property type="match status" value="1"/>
</dbReference>
<feature type="signal peptide" evidence="1">
    <location>
        <begin position="1"/>
        <end position="21"/>
    </location>
</feature>
<dbReference type="RefSeq" id="WP_146850405.1">
    <property type="nucleotide sequence ID" value="NZ_BKAG01000012.1"/>
</dbReference>
<keyword evidence="3" id="KW-0378">Hydrolase</keyword>
<gene>
    <name evidence="3" type="ORF">BGE01nite_21140</name>
</gene>
<sequence>MIRPITTSLLLALSFASVASAESAFTGRWALTIPGGGAGWLGVEEKDGAFSSSVLWGGGSVVPTTSTKVEGDTLIVTREQKNKEGKVTTETITAKADGDALKLSTSKKNAEGKTMGQPAEFTGKRIPAIPAKPDLSKVKYGAPIPLLNGKDLAGWRLLKEADNGWSVVDGILQNRVVKEKDKHFGNLRTDAEFEDFNLKTEVRTQENSNSGIYLRGIYEVQVMESFGKPLDSHHMGALYSRITPSVNAEKAIGEWQSLDITLVDRHLTVILNGKTIIDNQPVLGCTGGAMTSDEFKPGPIYLQGDHTNVDYRNMVLTPVVK</sequence>
<protein>
    <submittedName>
        <fullName evidence="3">Large multifunctional protein-glycosyl hydrolase</fullName>
    </submittedName>
</protein>
<dbReference type="InterPro" id="IPR010496">
    <property type="entry name" value="AL/BT2_dom"/>
</dbReference>
<dbReference type="Gene3D" id="2.60.120.560">
    <property type="entry name" value="Exo-inulinase, domain 1"/>
    <property type="match status" value="1"/>
</dbReference>
<organism evidence="3 4">
    <name type="scientific">Brevifollis gellanilyticus</name>
    <dbReference type="NCBI Taxonomy" id="748831"/>
    <lineage>
        <taxon>Bacteria</taxon>
        <taxon>Pseudomonadati</taxon>
        <taxon>Verrucomicrobiota</taxon>
        <taxon>Verrucomicrobiia</taxon>
        <taxon>Verrucomicrobiales</taxon>
        <taxon>Verrucomicrobiaceae</taxon>
    </lineage>
</organism>
<evidence type="ECO:0000259" key="2">
    <source>
        <dbReference type="Pfam" id="PF06439"/>
    </source>
</evidence>
<feature type="domain" description="3-keto-alpha-glucoside-1,2-lyase/3-keto-2-hydroxy-glucal hydratase" evidence="2">
    <location>
        <begin position="144"/>
        <end position="315"/>
    </location>
</feature>
<evidence type="ECO:0000256" key="1">
    <source>
        <dbReference type="SAM" id="SignalP"/>
    </source>
</evidence>
<dbReference type="Proteomes" id="UP000321577">
    <property type="component" value="Unassembled WGS sequence"/>
</dbReference>